<name>A0A0F9SMX0_9ZZZZ</name>
<dbReference type="EMBL" id="LAZR01002389">
    <property type="protein sequence ID" value="KKN30668.1"/>
    <property type="molecule type" value="Genomic_DNA"/>
</dbReference>
<evidence type="ECO:0000313" key="1">
    <source>
        <dbReference type="EMBL" id="KKN30668.1"/>
    </source>
</evidence>
<accession>A0A0F9SMX0</accession>
<protein>
    <submittedName>
        <fullName evidence="1">Uncharacterized protein</fullName>
    </submittedName>
</protein>
<proteinExistence type="predicted"/>
<organism evidence="1">
    <name type="scientific">marine sediment metagenome</name>
    <dbReference type="NCBI Taxonomy" id="412755"/>
    <lineage>
        <taxon>unclassified sequences</taxon>
        <taxon>metagenomes</taxon>
        <taxon>ecological metagenomes</taxon>
    </lineage>
</organism>
<reference evidence="1" key="1">
    <citation type="journal article" date="2015" name="Nature">
        <title>Complex archaea that bridge the gap between prokaryotes and eukaryotes.</title>
        <authorList>
            <person name="Spang A."/>
            <person name="Saw J.H."/>
            <person name="Jorgensen S.L."/>
            <person name="Zaremba-Niedzwiedzka K."/>
            <person name="Martijn J."/>
            <person name="Lind A.E."/>
            <person name="van Eijk R."/>
            <person name="Schleper C."/>
            <person name="Guy L."/>
            <person name="Ettema T.J."/>
        </authorList>
    </citation>
    <scope>NUCLEOTIDE SEQUENCE</scope>
</reference>
<gene>
    <name evidence="1" type="ORF">LCGC14_0831770</name>
</gene>
<comment type="caution">
    <text evidence="1">The sequence shown here is derived from an EMBL/GenBank/DDBJ whole genome shotgun (WGS) entry which is preliminary data.</text>
</comment>
<dbReference type="AlphaFoldDB" id="A0A0F9SMX0"/>
<sequence length="152" mass="17298">MDLQTYLDNAVKVSRQQTLAKSDQLTLGELILRLEPLLQDEKADNPRKVVYDFGQLYPTRIDSWRGIYAELALDFENRDSGQSHGPMFMIDFHKMLIDTVGKTFEGYKGGGFVMSRQTPIWVANHGDSDNTALINVVHDDYQIILITGYRAV</sequence>